<dbReference type="Pfam" id="PF00665">
    <property type="entry name" value="rve"/>
    <property type="match status" value="1"/>
</dbReference>
<dbReference type="Proteomes" id="UP001153555">
    <property type="component" value="Unassembled WGS sequence"/>
</dbReference>
<keyword evidence="4" id="KW-0378">Hydrolase</keyword>
<dbReference type="PANTHER" id="PTHR42648:SF26">
    <property type="entry name" value="INTEGRASE CATALYTIC DOMAIN-CONTAINING PROTEIN"/>
    <property type="match status" value="1"/>
</dbReference>
<keyword evidence="7" id="KW-0418">Kinase</keyword>
<dbReference type="GO" id="GO:0016301">
    <property type="term" value="F:kinase activity"/>
    <property type="evidence" value="ECO:0007669"/>
    <property type="project" value="UniProtKB-KW"/>
</dbReference>
<dbReference type="Pfam" id="PF22936">
    <property type="entry name" value="Pol_BBD"/>
    <property type="match status" value="1"/>
</dbReference>
<keyword evidence="8" id="KW-1185">Reference proteome</keyword>
<dbReference type="AlphaFoldDB" id="A0A9N7MX63"/>
<protein>
    <submittedName>
        <fullName evidence="7">Cysteine-rich RLK (RECEPTOR-like protein kinase) 8</fullName>
    </submittedName>
</protein>
<dbReference type="PANTHER" id="PTHR42648">
    <property type="entry name" value="TRANSPOSASE, PUTATIVE-RELATED"/>
    <property type="match status" value="1"/>
</dbReference>
<keyword evidence="3" id="KW-0064">Aspartyl protease</keyword>
<dbReference type="InterPro" id="IPR043502">
    <property type="entry name" value="DNA/RNA_pol_sf"/>
</dbReference>
<dbReference type="PROSITE" id="PS50994">
    <property type="entry name" value="INTEGRASE"/>
    <property type="match status" value="1"/>
</dbReference>
<accession>A0A9N7MX63</accession>
<dbReference type="InterPro" id="IPR057670">
    <property type="entry name" value="SH3_retrovirus"/>
</dbReference>
<sequence>SGRGGPFRGRGGKNNGKPRCQICHYNNHTADKCYYRCDLNFVPRQGPNSNFQGQSSGNQYSGGTSVNLTDMNGSFGAQSEVWYPDSGATNHVTHDLANLNLASEYNGEERVHLGNGSGMNISHFGESIVMSNKNQKFLLKNLLHVPNITKNLVSVSQFAKDNCVFFEFHPSFCLVKDQDTKEVLLKRAAKDGLYSFYLQTKITEPKKQASQPVNKNPILLSAELENKVSLDVWHTRFGHESLDIVRRALSDCNIFFIDNENQGLCSACMQAKMHKLPFYPSENKSFSPIEFIHSDLWGPAPIRSFQGYNYYVSFIDYASRNTWVYLLKQKSETLQAFIHFKNFIENLYSKRIKIFQSDGGGEFVGMSKFLSENGIKHQISCPYTPEQNGLAERKHRHLIQVALALLAQSNLPSCHWDDAVCSAAFIVNRTPTKILDYKTPFEVLNQKKPDYSHLKSFGCLCYPLMKPYNQHRLQYKSQPSIFMGYSSKHKGYRVLLQDKRVILTRHVMFDESQFPYIKDQQIPEMNIPHTDNAPLNVIATESLPSTPIPSSPTYSPLSAQTTPQNSPSPSPQNSPNLHGHIYVNLPIENVVLPADVVTTFVEPSNRNAGGHSMITRAKVGIHKPKVYATLCSEDKEPKNDDEALSDPQWRLAMQREYDALVRNKTWTLTHLPADKTLIGSKWVYKVKHNADGTVARHKARLVAKGYTQYPGFDYGETFSPMAKLATIRTVLSIALASNWDIKQIYIDNAFLHGNLDTDLYMEQPVGFVMPQKEHLVCRLHKSIYGLKQASRAWFDKLGSCLHSLGFKRSQADNSLYYRHSNGNCTLVLVYVDDMVITGSNTSEITKLIDQLGKEFSLKDLGGLNYFLGIEILKTRSGLFLNQRKYIVDLLKRTGMIDSKGLLSPMVGSPLLSKFSGQPMEDPKLFRSVVGALQYATISRPELSYSVNKVSQYMQTPMNTHWKAVKRILGYLAGTLDYGMHFYMSKNLQITAYADADWGSDIDDRRSTSGFCIFLGPNLISWSSKKQHIVSRSSTEAEYRSLAHAACDVVWLQSLLSELKVHTPQPATIWMDNQGAVSLAGNPVYHSRTKHFEIDLHFIREKVV</sequence>
<dbReference type="InterPro" id="IPR001584">
    <property type="entry name" value="Integrase_cat-core"/>
</dbReference>
<dbReference type="CDD" id="cd09272">
    <property type="entry name" value="RNase_HI_RT_Ty1"/>
    <property type="match status" value="1"/>
</dbReference>
<dbReference type="OrthoDB" id="414945at2759"/>
<dbReference type="InterPro" id="IPR025724">
    <property type="entry name" value="GAG-pre-integrase_dom"/>
</dbReference>
<keyword evidence="1" id="KW-0645">Protease</keyword>
<evidence type="ECO:0000313" key="7">
    <source>
        <dbReference type="EMBL" id="CAA0817787.1"/>
    </source>
</evidence>
<dbReference type="SUPFAM" id="SSF56672">
    <property type="entry name" value="DNA/RNA polymerases"/>
    <property type="match status" value="1"/>
</dbReference>
<evidence type="ECO:0000256" key="2">
    <source>
        <dbReference type="ARBA" id="ARBA00022723"/>
    </source>
</evidence>
<dbReference type="Pfam" id="PF13976">
    <property type="entry name" value="gag_pre-integrs"/>
    <property type="match status" value="1"/>
</dbReference>
<name>A0A9N7MX63_STRHE</name>
<dbReference type="InterPro" id="IPR039537">
    <property type="entry name" value="Retrotran_Ty1/copia-like"/>
</dbReference>
<organism evidence="7 8">
    <name type="scientific">Striga hermonthica</name>
    <name type="common">Purple witchweed</name>
    <name type="synonym">Buchnera hermonthica</name>
    <dbReference type="NCBI Taxonomy" id="68872"/>
    <lineage>
        <taxon>Eukaryota</taxon>
        <taxon>Viridiplantae</taxon>
        <taxon>Streptophyta</taxon>
        <taxon>Embryophyta</taxon>
        <taxon>Tracheophyta</taxon>
        <taxon>Spermatophyta</taxon>
        <taxon>Magnoliopsida</taxon>
        <taxon>eudicotyledons</taxon>
        <taxon>Gunneridae</taxon>
        <taxon>Pentapetalae</taxon>
        <taxon>asterids</taxon>
        <taxon>lamiids</taxon>
        <taxon>Lamiales</taxon>
        <taxon>Orobanchaceae</taxon>
        <taxon>Buchnereae</taxon>
        <taxon>Striga</taxon>
    </lineage>
</organism>
<dbReference type="GO" id="GO:0006508">
    <property type="term" value="P:proteolysis"/>
    <property type="evidence" value="ECO:0007669"/>
    <property type="project" value="UniProtKB-KW"/>
</dbReference>
<gene>
    <name evidence="7" type="ORF">SHERM_17177</name>
</gene>
<dbReference type="Pfam" id="PF25597">
    <property type="entry name" value="SH3_retrovirus"/>
    <property type="match status" value="1"/>
</dbReference>
<evidence type="ECO:0000256" key="4">
    <source>
        <dbReference type="ARBA" id="ARBA00022801"/>
    </source>
</evidence>
<evidence type="ECO:0000313" key="8">
    <source>
        <dbReference type="Proteomes" id="UP001153555"/>
    </source>
</evidence>
<keyword evidence="2" id="KW-0479">Metal-binding</keyword>
<reference evidence="7" key="1">
    <citation type="submission" date="2019-12" db="EMBL/GenBank/DDBJ databases">
        <authorList>
            <person name="Scholes J."/>
        </authorList>
    </citation>
    <scope>NUCLEOTIDE SEQUENCE</scope>
</reference>
<feature type="non-terminal residue" evidence="7">
    <location>
        <position position="1"/>
    </location>
</feature>
<keyword evidence="7" id="KW-0808">Transferase</keyword>
<dbReference type="InterPro" id="IPR012337">
    <property type="entry name" value="RNaseH-like_sf"/>
</dbReference>
<evidence type="ECO:0000256" key="3">
    <source>
        <dbReference type="ARBA" id="ARBA00022750"/>
    </source>
</evidence>
<dbReference type="GO" id="GO:0003676">
    <property type="term" value="F:nucleic acid binding"/>
    <property type="evidence" value="ECO:0007669"/>
    <property type="project" value="InterPro"/>
</dbReference>
<comment type="caution">
    <text evidence="7">The sequence shown here is derived from an EMBL/GenBank/DDBJ whole genome shotgun (WGS) entry which is preliminary data.</text>
</comment>
<dbReference type="InterPro" id="IPR036397">
    <property type="entry name" value="RNaseH_sf"/>
</dbReference>
<dbReference type="InterPro" id="IPR013103">
    <property type="entry name" value="RVT_2"/>
</dbReference>
<proteinExistence type="predicted"/>
<feature type="non-terminal residue" evidence="7">
    <location>
        <position position="1103"/>
    </location>
</feature>
<dbReference type="GO" id="GO:0004190">
    <property type="term" value="F:aspartic-type endopeptidase activity"/>
    <property type="evidence" value="ECO:0007669"/>
    <property type="project" value="UniProtKB-KW"/>
</dbReference>
<dbReference type="SUPFAM" id="SSF53098">
    <property type="entry name" value="Ribonuclease H-like"/>
    <property type="match status" value="1"/>
</dbReference>
<dbReference type="Gene3D" id="3.30.420.10">
    <property type="entry name" value="Ribonuclease H-like superfamily/Ribonuclease H"/>
    <property type="match status" value="1"/>
</dbReference>
<dbReference type="InterPro" id="IPR054722">
    <property type="entry name" value="PolX-like_BBD"/>
</dbReference>
<feature type="domain" description="Integrase catalytic" evidence="6">
    <location>
        <begin position="284"/>
        <end position="448"/>
    </location>
</feature>
<dbReference type="GO" id="GO:0015074">
    <property type="term" value="P:DNA integration"/>
    <property type="evidence" value="ECO:0007669"/>
    <property type="project" value="InterPro"/>
</dbReference>
<feature type="compositionally biased region" description="Low complexity" evidence="5">
    <location>
        <begin position="551"/>
        <end position="565"/>
    </location>
</feature>
<dbReference type="EMBL" id="CACSLK010016728">
    <property type="protein sequence ID" value="CAA0817787.1"/>
    <property type="molecule type" value="Genomic_DNA"/>
</dbReference>
<evidence type="ECO:0000259" key="6">
    <source>
        <dbReference type="PROSITE" id="PS50994"/>
    </source>
</evidence>
<dbReference type="Pfam" id="PF07727">
    <property type="entry name" value="RVT_2"/>
    <property type="match status" value="1"/>
</dbReference>
<feature type="region of interest" description="Disordered" evidence="5">
    <location>
        <begin position="541"/>
        <end position="579"/>
    </location>
</feature>
<evidence type="ECO:0000256" key="1">
    <source>
        <dbReference type="ARBA" id="ARBA00022670"/>
    </source>
</evidence>
<dbReference type="GO" id="GO:0046872">
    <property type="term" value="F:metal ion binding"/>
    <property type="evidence" value="ECO:0007669"/>
    <property type="project" value="UniProtKB-KW"/>
</dbReference>
<evidence type="ECO:0000256" key="5">
    <source>
        <dbReference type="SAM" id="MobiDB-lite"/>
    </source>
</evidence>